<dbReference type="AlphaFoldDB" id="A0A1F6GU28"/>
<reference evidence="1 2" key="1">
    <citation type="journal article" date="2016" name="Nat. Commun.">
        <title>Thousands of microbial genomes shed light on interconnected biogeochemical processes in an aquifer system.</title>
        <authorList>
            <person name="Anantharaman K."/>
            <person name="Brown C.T."/>
            <person name="Hug L.A."/>
            <person name="Sharon I."/>
            <person name="Castelle C.J."/>
            <person name="Probst A.J."/>
            <person name="Thomas B.C."/>
            <person name="Singh A."/>
            <person name="Wilkins M.J."/>
            <person name="Karaoz U."/>
            <person name="Brodie E.L."/>
            <person name="Williams K.H."/>
            <person name="Hubbard S.S."/>
            <person name="Banfield J.F."/>
        </authorList>
    </citation>
    <scope>NUCLEOTIDE SEQUENCE [LARGE SCALE GENOMIC DNA]</scope>
</reference>
<organism evidence="1 2">
    <name type="scientific">Candidatus Lambdaproteobacteria bacterium RIFOXYD2_FULL_56_26</name>
    <dbReference type="NCBI Taxonomy" id="1817773"/>
    <lineage>
        <taxon>Bacteria</taxon>
        <taxon>Pseudomonadati</taxon>
        <taxon>Pseudomonadota</taxon>
        <taxon>Candidatus Lambdaproteobacteria</taxon>
    </lineage>
</organism>
<gene>
    <name evidence="1" type="ORF">A2557_13995</name>
</gene>
<dbReference type="EMBL" id="MFNF01000033">
    <property type="protein sequence ID" value="OGH01539.1"/>
    <property type="molecule type" value="Genomic_DNA"/>
</dbReference>
<name>A0A1F6GU28_9PROT</name>
<protein>
    <submittedName>
        <fullName evidence="1">Uncharacterized protein</fullName>
    </submittedName>
</protein>
<proteinExistence type="predicted"/>
<evidence type="ECO:0000313" key="2">
    <source>
        <dbReference type="Proteomes" id="UP000177583"/>
    </source>
</evidence>
<evidence type="ECO:0000313" key="1">
    <source>
        <dbReference type="EMBL" id="OGH01539.1"/>
    </source>
</evidence>
<dbReference type="Proteomes" id="UP000177583">
    <property type="component" value="Unassembled WGS sequence"/>
</dbReference>
<comment type="caution">
    <text evidence="1">The sequence shown here is derived from an EMBL/GenBank/DDBJ whole genome shotgun (WGS) entry which is preliminary data.</text>
</comment>
<sequence length="94" mass="10931">MDFKARVLAWLAEDEDRIVEESELLEAFQEADPALLKEIRRERVVEMVAQNIKEMPHLKFHDLKNYYPFPTSAEVKAAQAKLDPSLTPEPAKRH</sequence>
<accession>A0A1F6GU28</accession>